<dbReference type="InterPro" id="IPR053369">
    <property type="entry name" value="SrfA-induced_signal"/>
</dbReference>
<organism evidence="3 4">
    <name type="scientific">Caloramator quimbayensis</name>
    <dbReference type="NCBI Taxonomy" id="1147123"/>
    <lineage>
        <taxon>Bacteria</taxon>
        <taxon>Bacillati</taxon>
        <taxon>Bacillota</taxon>
        <taxon>Clostridia</taxon>
        <taxon>Eubacteriales</taxon>
        <taxon>Clostridiaceae</taxon>
        <taxon>Caloramator</taxon>
    </lineage>
</organism>
<dbReference type="Gene3D" id="2.120.10.30">
    <property type="entry name" value="TolB, C-terminal domain"/>
    <property type="match status" value="1"/>
</dbReference>
<dbReference type="EMBL" id="FUYH01000021">
    <property type="protein sequence ID" value="SKA96407.1"/>
    <property type="molecule type" value="Genomic_DNA"/>
</dbReference>
<proteinExistence type="predicted"/>
<dbReference type="InterPro" id="IPR032485">
    <property type="entry name" value="LRP1-like_beta_prop"/>
</dbReference>
<dbReference type="SUPFAM" id="SSF63829">
    <property type="entry name" value="Calcium-dependent phosphotriesterase"/>
    <property type="match status" value="1"/>
</dbReference>
<evidence type="ECO:0000259" key="2">
    <source>
        <dbReference type="Pfam" id="PF16472"/>
    </source>
</evidence>
<keyword evidence="1" id="KW-0732">Signal</keyword>
<dbReference type="STRING" id="1147123.SAMN05443428_1214"/>
<dbReference type="AlphaFoldDB" id="A0A1T4Y3K2"/>
<evidence type="ECO:0000313" key="3">
    <source>
        <dbReference type="EMBL" id="SKA96407.1"/>
    </source>
</evidence>
<evidence type="ECO:0000256" key="1">
    <source>
        <dbReference type="SAM" id="SignalP"/>
    </source>
</evidence>
<dbReference type="Pfam" id="PF16472">
    <property type="entry name" value="DUF5050"/>
    <property type="match status" value="1"/>
</dbReference>
<sequence length="367" mass="43309">MKRKLRVYFIFCLILLYLSFNSAVFADAIKENRDIKFIIPKMYFLDGNYIYYIDQRDSFIYRVKNDGKDRKKIVNSRVYTDGMLLSGMIVDDKYVYYINDSDNKKLYRINKDGTGRVCIAKRSIDPSDGFYLLNGYIYYFSNNKYYKISINGKEYKLDNKDKQICSYYFNSFKKIFYNNYFYFLLSDGIYKVKFDGTDKGKIVSGGIYDFKVDDSSVYYINEKDLCLYKDGKKIINSRVLGDTGDEWIGNFDIKNGYIYYTNADDDMLLYRMNTITKEITKISDIKSVSFKVGDEIYYIDSFDRGKLYKASLDGKEKKVIAKGELLYVYEVKKDFIFYSAKWEKEEDFFLGRSLAADKNGKVIIELN</sequence>
<gene>
    <name evidence="3" type="ORF">SAMN05443428_1214</name>
</gene>
<evidence type="ECO:0000313" key="4">
    <source>
        <dbReference type="Proteomes" id="UP000190105"/>
    </source>
</evidence>
<keyword evidence="4" id="KW-1185">Reference proteome</keyword>
<dbReference type="PANTHER" id="PTHR32256">
    <property type="match status" value="1"/>
</dbReference>
<feature type="domain" description="Prolow-density lipoprotein receptor-related protein 1-like beta-propeller" evidence="2">
    <location>
        <begin position="178"/>
        <end position="347"/>
    </location>
</feature>
<reference evidence="4" key="1">
    <citation type="submission" date="2017-02" db="EMBL/GenBank/DDBJ databases">
        <authorList>
            <person name="Varghese N."/>
            <person name="Submissions S."/>
        </authorList>
    </citation>
    <scope>NUCLEOTIDE SEQUENCE [LARGE SCALE GENOMIC DNA]</scope>
    <source>
        <strain evidence="4">USBA 833</strain>
    </source>
</reference>
<protein>
    <recommendedName>
        <fullName evidence="2">Prolow-density lipoprotein receptor-related protein 1-like beta-propeller domain-containing protein</fullName>
    </recommendedName>
</protein>
<dbReference type="InterPro" id="IPR011042">
    <property type="entry name" value="6-blade_b-propeller_TolB-like"/>
</dbReference>
<dbReference type="PANTHER" id="PTHR32256:SF17">
    <property type="entry name" value="EGF-LIKE DOMAIN-CONTAINING PROTEIN"/>
    <property type="match status" value="1"/>
</dbReference>
<feature type="signal peptide" evidence="1">
    <location>
        <begin position="1"/>
        <end position="26"/>
    </location>
</feature>
<feature type="chain" id="PRO_5010518507" description="Prolow-density lipoprotein receptor-related protein 1-like beta-propeller domain-containing protein" evidence="1">
    <location>
        <begin position="27"/>
        <end position="367"/>
    </location>
</feature>
<name>A0A1T4Y3K2_9CLOT</name>
<dbReference type="Proteomes" id="UP000190105">
    <property type="component" value="Unassembled WGS sequence"/>
</dbReference>
<accession>A0A1T4Y3K2</accession>
<dbReference type="RefSeq" id="WP_179122289.1">
    <property type="nucleotide sequence ID" value="NZ_FUYH01000021.1"/>
</dbReference>
<dbReference type="SUPFAM" id="SSF69304">
    <property type="entry name" value="Tricorn protease N-terminal domain"/>
    <property type="match status" value="1"/>
</dbReference>